<dbReference type="InterPro" id="IPR014720">
    <property type="entry name" value="dsRBD_dom"/>
</dbReference>
<feature type="compositionally biased region" description="Polar residues" evidence="1">
    <location>
        <begin position="383"/>
        <end position="397"/>
    </location>
</feature>
<dbReference type="Pfam" id="PF00035">
    <property type="entry name" value="dsrm"/>
    <property type="match status" value="1"/>
</dbReference>
<feature type="region of interest" description="Disordered" evidence="1">
    <location>
        <begin position="1"/>
        <end position="85"/>
    </location>
</feature>
<evidence type="ECO:0000259" key="2">
    <source>
        <dbReference type="PROSITE" id="PS51203"/>
    </source>
</evidence>
<dbReference type="Gene3D" id="2.60.40.790">
    <property type="match status" value="1"/>
</dbReference>
<feature type="compositionally biased region" description="Polar residues" evidence="1">
    <location>
        <begin position="407"/>
        <end position="420"/>
    </location>
</feature>
<gene>
    <name evidence="3" type="ORF">FOZ63_030253</name>
</gene>
<comment type="caution">
    <text evidence="3">The sequence shown here is derived from an EMBL/GenBank/DDBJ whole genome shotgun (WGS) entry which is preliminary data.</text>
</comment>
<dbReference type="InterPro" id="IPR008978">
    <property type="entry name" value="HSP20-like_chaperone"/>
</dbReference>
<dbReference type="Gene3D" id="3.30.160.20">
    <property type="match status" value="1"/>
</dbReference>
<feature type="compositionally biased region" description="Basic and acidic residues" evidence="1">
    <location>
        <begin position="1"/>
        <end position="10"/>
    </location>
</feature>
<organism evidence="3 4">
    <name type="scientific">Perkinsus olseni</name>
    <name type="common">Perkinsus atlanticus</name>
    <dbReference type="NCBI Taxonomy" id="32597"/>
    <lineage>
        <taxon>Eukaryota</taxon>
        <taxon>Sar</taxon>
        <taxon>Alveolata</taxon>
        <taxon>Perkinsozoa</taxon>
        <taxon>Perkinsea</taxon>
        <taxon>Perkinsida</taxon>
        <taxon>Perkinsidae</taxon>
        <taxon>Perkinsus</taxon>
    </lineage>
</organism>
<dbReference type="OMA" id="ESAYYWS"/>
<dbReference type="SUPFAM" id="SSF49764">
    <property type="entry name" value="HSP20-like chaperones"/>
    <property type="match status" value="1"/>
</dbReference>
<accession>A0A7J6NL63</accession>
<dbReference type="AlphaFoldDB" id="A0A7J6NL63"/>
<evidence type="ECO:0000313" key="4">
    <source>
        <dbReference type="Proteomes" id="UP000553632"/>
    </source>
</evidence>
<feature type="domain" description="CS" evidence="2">
    <location>
        <begin position="122"/>
        <end position="227"/>
    </location>
</feature>
<dbReference type="Pfam" id="PF04969">
    <property type="entry name" value="CS"/>
    <property type="match status" value="1"/>
</dbReference>
<dbReference type="PROSITE" id="PS51203">
    <property type="entry name" value="CS"/>
    <property type="match status" value="1"/>
</dbReference>
<name>A0A7J6NL63_PEROL</name>
<evidence type="ECO:0000256" key="1">
    <source>
        <dbReference type="SAM" id="MobiDB-lite"/>
    </source>
</evidence>
<dbReference type="CDD" id="cd06467">
    <property type="entry name" value="p23_NUDC_like"/>
    <property type="match status" value="1"/>
</dbReference>
<reference evidence="3 4" key="1">
    <citation type="submission" date="2020-04" db="EMBL/GenBank/DDBJ databases">
        <title>Perkinsus olseni comparative genomics.</title>
        <authorList>
            <person name="Bogema D.R."/>
        </authorList>
    </citation>
    <scope>NUCLEOTIDE SEQUENCE [LARGE SCALE GENOMIC DNA]</scope>
    <source>
        <strain evidence="3 4">ATCC PRA-207</strain>
    </source>
</reference>
<dbReference type="EMBL" id="JABANO010040464">
    <property type="protein sequence ID" value="KAF4684633.1"/>
    <property type="molecule type" value="Genomic_DNA"/>
</dbReference>
<sequence length="625" mass="68849">MVLDYSKWDNFDLSSSSSSERGDDDDDMYIEGEPPVSTTTGPGGLQVRSYDKPVSVTLGQGKKSTESSSQSSKPRRAAQDHSGDYTNGVYIRNGSKCDNCDLRMCKSGAMAAGSLEVGKKSPDESAYYWSQTKDSITISVIVPKHSKGRDINAITVERDNELRVDLAGDDSYFSGQLEFPVKMDEPEDDISWEMKDVTDGSHRVVEISLRKTAPLLPGLVVWWSDAIKDGGAAVDVTALPDRRKASNAKQVQEAWNEALEAFKEKRKQPQEKFYPFVNIARRLQSIEIRVYPRPEAFVSIGFKGSLEEERWQITKDGARIIKRITDSSPFSEFNPEPSSADVKEVLELVREHSRFPVIGLERQLVELMQRQRLARKSDEKQQNRYGSLTRRSGTSLAESRMYVGKQSAPSVASTKPSTFGSIGAEPSPEGGGNAGLESSSDGLWNFRGRLGEKLQQALGRNPDASELSFSYDALDGGTGFMCTVSVFGIDFRSDPCSKKKQADQDACRSALESWDTLIEDTLALQVAAGQQAGPDASVCRMDAKSRLNHALQRKLGRPVTRVDVTYHTEQMKDKENLFRSILRLGCMPGDRTFDGIGALSKGSAEQDAAARALEWLNSLPVTGPS</sequence>
<protein>
    <recommendedName>
        <fullName evidence="2">CS domain-containing protein</fullName>
    </recommendedName>
</protein>
<proteinExistence type="predicted"/>
<dbReference type="Proteomes" id="UP000553632">
    <property type="component" value="Unassembled WGS sequence"/>
</dbReference>
<dbReference type="InterPro" id="IPR007052">
    <property type="entry name" value="CS_dom"/>
</dbReference>
<dbReference type="SUPFAM" id="SSF54768">
    <property type="entry name" value="dsRNA-binding domain-like"/>
    <property type="match status" value="1"/>
</dbReference>
<feature type="region of interest" description="Disordered" evidence="1">
    <location>
        <begin position="373"/>
        <end position="438"/>
    </location>
</feature>
<keyword evidence="4" id="KW-1185">Reference proteome</keyword>
<evidence type="ECO:0000313" key="3">
    <source>
        <dbReference type="EMBL" id="KAF4684633.1"/>
    </source>
</evidence>